<dbReference type="InterPro" id="IPR056798">
    <property type="entry name" value="ADH_Fe_C"/>
</dbReference>
<evidence type="ECO:0000256" key="1">
    <source>
        <dbReference type="ARBA" id="ARBA00007358"/>
    </source>
</evidence>
<dbReference type="Gene3D" id="1.20.1090.10">
    <property type="entry name" value="Dehydroquinate synthase-like - alpha domain"/>
    <property type="match status" value="1"/>
</dbReference>
<dbReference type="GO" id="GO:0004022">
    <property type="term" value="F:alcohol dehydrogenase (NAD+) activity"/>
    <property type="evidence" value="ECO:0007669"/>
    <property type="project" value="UniProtKB-EC"/>
</dbReference>
<dbReference type="InterPro" id="IPR018211">
    <property type="entry name" value="ADH_Fe_CS"/>
</dbReference>
<dbReference type="EMBL" id="ACOM01000005">
    <property type="protein sequence ID" value="EEP53827.1"/>
    <property type="molecule type" value="Genomic_DNA"/>
</dbReference>
<comment type="similarity">
    <text evidence="1">Belongs to the iron-containing alcohol dehydrogenase family.</text>
</comment>
<dbReference type="PANTHER" id="PTHR11496">
    <property type="entry name" value="ALCOHOL DEHYDROGENASE"/>
    <property type="match status" value="1"/>
</dbReference>
<keyword evidence="3" id="KW-0520">NAD</keyword>
<dbReference type="HOGENOM" id="CLU_007207_0_0_9"/>
<feature type="domain" description="Alcohol dehydrogenase iron-type/glycerol dehydrogenase GldA" evidence="4">
    <location>
        <begin position="7"/>
        <end position="174"/>
    </location>
</feature>
<dbReference type="Gene3D" id="3.40.50.1970">
    <property type="match status" value="1"/>
</dbReference>
<evidence type="ECO:0000313" key="7">
    <source>
        <dbReference type="Proteomes" id="UP000003081"/>
    </source>
</evidence>
<dbReference type="InterPro" id="IPR039697">
    <property type="entry name" value="Alcohol_dehydrogenase_Fe"/>
</dbReference>
<dbReference type="FunFam" id="3.40.50.1970:FF:000003">
    <property type="entry name" value="Alcohol dehydrogenase, iron-containing"/>
    <property type="match status" value="1"/>
</dbReference>
<dbReference type="Pfam" id="PF00465">
    <property type="entry name" value="Fe-ADH"/>
    <property type="match status" value="1"/>
</dbReference>
<gene>
    <name evidence="6" type="ORF">CLP_1139</name>
</gene>
<dbReference type="PROSITE" id="PS00913">
    <property type="entry name" value="ADH_IRON_1"/>
    <property type="match status" value="1"/>
</dbReference>
<accession>C4IK10</accession>
<dbReference type="eggNOG" id="COG1454">
    <property type="taxonomic scope" value="Bacteria"/>
</dbReference>
<dbReference type="GO" id="GO:0046872">
    <property type="term" value="F:metal ion binding"/>
    <property type="evidence" value="ECO:0007669"/>
    <property type="project" value="InterPro"/>
</dbReference>
<proteinExistence type="inferred from homology"/>
<name>C4IK10_CLOBU</name>
<keyword evidence="2 6" id="KW-0560">Oxidoreductase</keyword>
<evidence type="ECO:0000256" key="3">
    <source>
        <dbReference type="ARBA" id="ARBA00023027"/>
    </source>
</evidence>
<protein>
    <submittedName>
        <fullName evidence="6">Alcohol dehydrogenase, iron-containing</fullName>
        <ecNumber evidence="6">1.1.1.1</ecNumber>
    </submittedName>
</protein>
<comment type="caution">
    <text evidence="6">The sequence shown here is derived from an EMBL/GenBank/DDBJ whole genome shotgun (WGS) entry which is preliminary data.</text>
</comment>
<evidence type="ECO:0000256" key="2">
    <source>
        <dbReference type="ARBA" id="ARBA00023002"/>
    </source>
</evidence>
<dbReference type="InterPro" id="IPR001670">
    <property type="entry name" value="ADH_Fe/GldA"/>
</dbReference>
<organism evidence="6 7">
    <name type="scientific">Clostridium butyricum E4 str. BoNT E BL5262</name>
    <dbReference type="NCBI Taxonomy" id="632245"/>
    <lineage>
        <taxon>Bacteria</taxon>
        <taxon>Bacillati</taxon>
        <taxon>Bacillota</taxon>
        <taxon>Clostridia</taxon>
        <taxon>Eubacteriales</taxon>
        <taxon>Clostridiaceae</taxon>
        <taxon>Clostridium</taxon>
    </lineage>
</organism>
<dbReference type="AlphaFoldDB" id="C4IK10"/>
<dbReference type="PANTHER" id="PTHR11496:SF102">
    <property type="entry name" value="ALCOHOL DEHYDROGENASE 4"/>
    <property type="match status" value="1"/>
</dbReference>
<keyword evidence="7" id="KW-1185">Reference proteome</keyword>
<reference evidence="6 7" key="1">
    <citation type="submission" date="2009-08" db="EMBL/GenBank/DDBJ databases">
        <authorList>
            <person name="Shrivastava S."/>
            <person name="Brinkac L.B."/>
            <person name="Brown J.L."/>
            <person name="Bruce D.B."/>
            <person name="Detter C."/>
            <person name="Green L.D."/>
            <person name="Munk C.A."/>
            <person name="Rogers Y.C."/>
            <person name="Tapia R."/>
            <person name="Sims D.R."/>
            <person name="Smith L.A."/>
            <person name="Smith T.J."/>
            <person name="Sutton G."/>
            <person name="Brettin T."/>
        </authorList>
    </citation>
    <scope>NUCLEOTIDE SEQUENCE [LARGE SCALE GENOMIC DNA]</scope>
    <source>
        <strain evidence="7">E4 str. BoNT E BL5262</strain>
    </source>
</reference>
<dbReference type="Proteomes" id="UP000003081">
    <property type="component" value="Unassembled WGS sequence"/>
</dbReference>
<dbReference type="EC" id="1.1.1.1" evidence="6"/>
<dbReference type="Pfam" id="PF25137">
    <property type="entry name" value="ADH_Fe_C"/>
    <property type="match status" value="1"/>
</dbReference>
<dbReference type="RefSeq" id="WP_003406933.1">
    <property type="nucleotide sequence ID" value="NZ_ACOM01000005.1"/>
</dbReference>
<feature type="domain" description="Fe-containing alcohol dehydrogenase-like C-terminal" evidence="5">
    <location>
        <begin position="185"/>
        <end position="367"/>
    </location>
</feature>
<evidence type="ECO:0000313" key="6">
    <source>
        <dbReference type="EMBL" id="EEP53827.1"/>
    </source>
</evidence>
<evidence type="ECO:0000259" key="5">
    <source>
        <dbReference type="Pfam" id="PF25137"/>
    </source>
</evidence>
<dbReference type="CDD" id="cd08196">
    <property type="entry name" value="Fe-ADH-like"/>
    <property type="match status" value="1"/>
</dbReference>
<dbReference type="SUPFAM" id="SSF56796">
    <property type="entry name" value="Dehydroquinate synthase-like"/>
    <property type="match status" value="1"/>
</dbReference>
<evidence type="ECO:0000259" key="4">
    <source>
        <dbReference type="Pfam" id="PF00465"/>
    </source>
</evidence>
<sequence length="377" mass="41718">MWNYEQPVKIIFGNKSIENIREVVTNNSYVNGLLVTSPFFIKSGLAEKLKEDKSNNIINIFSEVEPNTTVSNVDRCSEIIRRNNIKFIIALGGGSVIDCAKASSVAALTNNSIKKYHGTGINLPNESIPIIAVPTTSGTGSEVTCVSVVTDEKSKKKLPIVSDSFYPKIAIIDPELTYSVPKHITASTGIDVLCHAVEAYWSNGHQPICDALAVHSAKLVFQYLEGAYMNPYDKTAKEKLAEASIIAGLAFTLPKTTASHACSFILTSKYNIPHGEACGLTLDYFTRINGKNDFRVRELAVLLGFKNENDMADNIYKLKKKLNLLVNLKHLNLSHEDIIELVEKSKNPNLKNNPINVTDELLINMYEYLSKGEIYEV</sequence>